<proteinExistence type="inferred from homology"/>
<feature type="binding site" evidence="8">
    <location>
        <begin position="130"/>
        <end position="134"/>
    </location>
    <ligand>
        <name>NADP(+)</name>
        <dbReference type="ChEBI" id="CHEBI:58349"/>
    </ligand>
</feature>
<dbReference type="Pfam" id="PF01488">
    <property type="entry name" value="Shikimate_DH"/>
    <property type="match status" value="1"/>
</dbReference>
<evidence type="ECO:0000256" key="7">
    <source>
        <dbReference type="ARBA" id="ARBA00049442"/>
    </source>
</evidence>
<evidence type="ECO:0000259" key="10">
    <source>
        <dbReference type="Pfam" id="PF08501"/>
    </source>
</evidence>
<feature type="binding site" evidence="8">
    <location>
        <position position="105"/>
    </location>
    <ligand>
        <name>shikimate</name>
        <dbReference type="ChEBI" id="CHEBI:36208"/>
    </ligand>
</feature>
<feature type="binding site" evidence="8">
    <location>
        <begin position="18"/>
        <end position="20"/>
    </location>
    <ligand>
        <name>shikimate</name>
        <dbReference type="ChEBI" id="CHEBI:36208"/>
    </ligand>
</feature>
<dbReference type="CDD" id="cd01065">
    <property type="entry name" value="NAD_bind_Shikimate_DH"/>
    <property type="match status" value="1"/>
</dbReference>
<dbReference type="InterPro" id="IPR013708">
    <property type="entry name" value="Shikimate_DH-bd_N"/>
</dbReference>
<dbReference type="SUPFAM" id="SSF51735">
    <property type="entry name" value="NAD(P)-binding Rossmann-fold domains"/>
    <property type="match status" value="1"/>
</dbReference>
<evidence type="ECO:0000259" key="9">
    <source>
        <dbReference type="Pfam" id="PF01488"/>
    </source>
</evidence>
<feature type="domain" description="Shikimate dehydrogenase substrate binding N-terminal" evidence="10">
    <location>
        <begin position="10"/>
        <end position="92"/>
    </location>
</feature>
<dbReference type="InterPro" id="IPR046346">
    <property type="entry name" value="Aminoacid_DH-like_N_sf"/>
</dbReference>
<dbReference type="EMBL" id="CBTK010000304">
    <property type="protein sequence ID" value="CDH47594.1"/>
    <property type="molecule type" value="Genomic_DNA"/>
</dbReference>
<evidence type="ECO:0000256" key="3">
    <source>
        <dbReference type="ARBA" id="ARBA00022605"/>
    </source>
</evidence>
<evidence type="ECO:0000256" key="2">
    <source>
        <dbReference type="ARBA" id="ARBA00012962"/>
    </source>
</evidence>
<dbReference type="NCBIfam" id="NF001310">
    <property type="entry name" value="PRK00258.1-2"/>
    <property type="match status" value="1"/>
</dbReference>
<dbReference type="InterPro" id="IPR011342">
    <property type="entry name" value="Shikimate_DH"/>
</dbReference>
<dbReference type="AlphaFoldDB" id="A0A7U7J692"/>
<evidence type="ECO:0000256" key="1">
    <source>
        <dbReference type="ARBA" id="ARBA00004871"/>
    </source>
</evidence>
<dbReference type="InterPro" id="IPR006151">
    <property type="entry name" value="Shikm_DH/Glu-tRNA_Rdtase"/>
</dbReference>
<feature type="domain" description="SDH C-terminal" evidence="11">
    <location>
        <begin position="242"/>
        <end position="262"/>
    </location>
</feature>
<organism evidence="12 13">
    <name type="scientific">Candidatus Contendobacter odensis Run_B_J11</name>
    <dbReference type="NCBI Taxonomy" id="1400861"/>
    <lineage>
        <taxon>Bacteria</taxon>
        <taxon>Pseudomonadati</taxon>
        <taxon>Pseudomonadota</taxon>
        <taxon>Gammaproteobacteria</taxon>
        <taxon>Candidatus Competibacteraceae</taxon>
        <taxon>Candidatus Contendibacter</taxon>
    </lineage>
</organism>
<feature type="binding site" evidence="8">
    <location>
        <position position="90"/>
    </location>
    <ligand>
        <name>shikimate</name>
        <dbReference type="ChEBI" id="CHEBI:36208"/>
    </ligand>
</feature>
<dbReference type="EC" id="1.1.1.25" evidence="2 8"/>
<dbReference type="HAMAP" id="MF_00222">
    <property type="entry name" value="Shikimate_DH_AroE"/>
    <property type="match status" value="1"/>
</dbReference>
<keyword evidence="5 8" id="KW-0560">Oxidoreductase</keyword>
<dbReference type="Proteomes" id="UP000019184">
    <property type="component" value="Unassembled WGS sequence"/>
</dbReference>
<evidence type="ECO:0000313" key="12">
    <source>
        <dbReference type="EMBL" id="CDH47594.1"/>
    </source>
</evidence>
<evidence type="ECO:0000259" key="11">
    <source>
        <dbReference type="Pfam" id="PF18317"/>
    </source>
</evidence>
<dbReference type="Pfam" id="PF18317">
    <property type="entry name" value="SDH_C"/>
    <property type="match status" value="1"/>
</dbReference>
<comment type="function">
    <text evidence="8">Involved in the biosynthesis of the chorismate, which leads to the biosynthesis of aromatic amino acids. Catalyzes the reversible NADPH linked reduction of 3-dehydroshikimate (DHSA) to yield shikimate (SA).</text>
</comment>
<keyword evidence="3 8" id="KW-0028">Amino-acid biosynthesis</keyword>
<dbReference type="InterPro" id="IPR036291">
    <property type="entry name" value="NAD(P)-bd_dom_sf"/>
</dbReference>
<name>A0A7U7J692_9GAMM</name>
<dbReference type="InterPro" id="IPR041121">
    <property type="entry name" value="SDH_C"/>
</dbReference>
<dbReference type="FunFam" id="3.40.50.720:FF:000104">
    <property type="entry name" value="Shikimate dehydrogenase (NADP(+))"/>
    <property type="match status" value="1"/>
</dbReference>
<dbReference type="FunFam" id="3.40.50.10860:FF:000006">
    <property type="entry name" value="Shikimate dehydrogenase (NADP(+))"/>
    <property type="match status" value="1"/>
</dbReference>
<comment type="catalytic activity">
    <reaction evidence="7 8">
        <text>shikimate + NADP(+) = 3-dehydroshikimate + NADPH + H(+)</text>
        <dbReference type="Rhea" id="RHEA:17737"/>
        <dbReference type="ChEBI" id="CHEBI:15378"/>
        <dbReference type="ChEBI" id="CHEBI:16630"/>
        <dbReference type="ChEBI" id="CHEBI:36208"/>
        <dbReference type="ChEBI" id="CHEBI:57783"/>
        <dbReference type="ChEBI" id="CHEBI:58349"/>
        <dbReference type="EC" id="1.1.1.25"/>
    </reaction>
</comment>
<dbReference type="Gene3D" id="3.40.50.10860">
    <property type="entry name" value="Leucine Dehydrogenase, chain A, domain 1"/>
    <property type="match status" value="1"/>
</dbReference>
<dbReference type="UniPathway" id="UPA00053">
    <property type="reaction ID" value="UER00087"/>
</dbReference>
<keyword evidence="6 8" id="KW-0057">Aromatic amino acid biosynthesis</keyword>
<sequence length="272" mass="29005">MATMLDQYAVMGNPIAHSKSPHIHALFAAQTGQSLEYRAIRVEPGGFAAAARAFRAAGGKGLNVTVPFKPDAWVFADLLSARAERAGAVNTLIFDSTGVRGDNTDGPGLVRDLTVNHGYALAGRRILLLGAGGAARGVLQPLLLEQPAQLVIANRTAGKALELSLRFGDLGRVSGCGFAELAGRQFDLIINATSAGLSDAVPLLPEGVLAADGWCYDLMYRSEPTAFVRWGKEQGAARSLDGWGMLVEQAAQSFYLWRGIWPETRPVIENCR</sequence>
<evidence type="ECO:0000313" key="13">
    <source>
        <dbReference type="Proteomes" id="UP000019184"/>
    </source>
</evidence>
<evidence type="ECO:0000256" key="6">
    <source>
        <dbReference type="ARBA" id="ARBA00023141"/>
    </source>
</evidence>
<feature type="binding site" evidence="8">
    <location>
        <begin position="154"/>
        <end position="159"/>
    </location>
    <ligand>
        <name>NADP(+)</name>
        <dbReference type="ChEBI" id="CHEBI:58349"/>
    </ligand>
</feature>
<comment type="subunit">
    <text evidence="8">Homodimer.</text>
</comment>
<gene>
    <name evidence="8 12" type="primary">aroE</name>
    <name evidence="12" type="ORF">BN874_850012</name>
</gene>
<keyword evidence="13" id="KW-1185">Reference proteome</keyword>
<dbReference type="SUPFAM" id="SSF53223">
    <property type="entry name" value="Aminoacid dehydrogenase-like, N-terminal domain"/>
    <property type="match status" value="1"/>
</dbReference>
<reference evidence="12 13" key="1">
    <citation type="journal article" date="2014" name="ISME J.">
        <title>Candidatus Competibacter-lineage genomes retrieved from metagenomes reveal functional metabolic diversity.</title>
        <authorList>
            <person name="McIlroy S.J."/>
            <person name="Albertsen M."/>
            <person name="Andresen E.K."/>
            <person name="Saunders A.M."/>
            <person name="Kristiansen R."/>
            <person name="Stokholm-Bjerregaard M."/>
            <person name="Nielsen K.L."/>
            <person name="Nielsen P.H."/>
        </authorList>
    </citation>
    <scope>NUCLEOTIDE SEQUENCE [LARGE SCALE GENOMIC DNA]</scope>
    <source>
        <strain evidence="12 13">Run_B_J11</strain>
    </source>
</reference>
<dbReference type="GO" id="GO:0005829">
    <property type="term" value="C:cytosol"/>
    <property type="evidence" value="ECO:0007669"/>
    <property type="project" value="TreeGrafter"/>
</dbReference>
<dbReference type="PANTHER" id="PTHR21089">
    <property type="entry name" value="SHIKIMATE DEHYDROGENASE"/>
    <property type="match status" value="1"/>
</dbReference>
<dbReference type="GO" id="GO:0050661">
    <property type="term" value="F:NADP binding"/>
    <property type="evidence" value="ECO:0007669"/>
    <property type="project" value="InterPro"/>
</dbReference>
<comment type="pathway">
    <text evidence="1 8">Metabolic intermediate biosynthesis; chorismate biosynthesis; chorismate from D-erythrose 4-phosphate and phosphoenolpyruvate: step 4/7.</text>
</comment>
<protein>
    <recommendedName>
        <fullName evidence="2 8">Shikimate dehydrogenase (NADP(+))</fullName>
        <shortName evidence="8">SDH</shortName>
        <ecNumber evidence="2 8">1.1.1.25</ecNumber>
    </recommendedName>
</protein>
<dbReference type="PANTHER" id="PTHR21089:SF1">
    <property type="entry name" value="BIFUNCTIONAL 3-DEHYDROQUINATE DEHYDRATASE_SHIKIMATE DEHYDROGENASE, CHLOROPLASTIC"/>
    <property type="match status" value="1"/>
</dbReference>
<dbReference type="GO" id="GO:0004764">
    <property type="term" value="F:shikimate 3-dehydrogenase (NADP+) activity"/>
    <property type="evidence" value="ECO:0007669"/>
    <property type="project" value="UniProtKB-UniRule"/>
</dbReference>
<evidence type="ECO:0000256" key="4">
    <source>
        <dbReference type="ARBA" id="ARBA00022857"/>
    </source>
</evidence>
<dbReference type="Gene3D" id="3.40.50.720">
    <property type="entry name" value="NAD(P)-binding Rossmann-like Domain"/>
    <property type="match status" value="1"/>
</dbReference>
<dbReference type="GO" id="GO:0009423">
    <property type="term" value="P:chorismate biosynthetic process"/>
    <property type="evidence" value="ECO:0007669"/>
    <property type="project" value="UniProtKB-UniRule"/>
</dbReference>
<comment type="caution">
    <text evidence="12">The sequence shown here is derived from an EMBL/GenBank/DDBJ whole genome shotgun (WGS) entry which is preliminary data.</text>
</comment>
<evidence type="ECO:0000256" key="5">
    <source>
        <dbReference type="ARBA" id="ARBA00023002"/>
    </source>
</evidence>
<dbReference type="GO" id="GO:0009073">
    <property type="term" value="P:aromatic amino acid family biosynthetic process"/>
    <property type="evidence" value="ECO:0007669"/>
    <property type="project" value="UniProtKB-KW"/>
</dbReference>
<feature type="binding site" evidence="8">
    <location>
        <position position="249"/>
    </location>
    <ligand>
        <name>shikimate</name>
        <dbReference type="ChEBI" id="CHEBI:36208"/>
    </ligand>
</feature>
<dbReference type="NCBIfam" id="TIGR00507">
    <property type="entry name" value="aroE"/>
    <property type="match status" value="1"/>
</dbReference>
<comment type="caution">
    <text evidence="8">Lacks conserved residue(s) required for the propagation of feature annotation.</text>
</comment>
<feature type="binding site" evidence="8">
    <location>
        <position position="218"/>
    </location>
    <ligand>
        <name>NADP(+)</name>
        <dbReference type="ChEBI" id="CHEBI:58349"/>
    </ligand>
</feature>
<evidence type="ECO:0000256" key="8">
    <source>
        <dbReference type="HAMAP-Rule" id="MF_00222"/>
    </source>
</evidence>
<accession>A0A7U7J692</accession>
<dbReference type="GO" id="GO:0019632">
    <property type="term" value="P:shikimate metabolic process"/>
    <property type="evidence" value="ECO:0007669"/>
    <property type="project" value="InterPro"/>
</dbReference>
<feature type="active site" description="Proton acceptor" evidence="8">
    <location>
        <position position="69"/>
    </location>
</feature>
<comment type="similarity">
    <text evidence="8">Belongs to the shikimate dehydrogenase family.</text>
</comment>
<dbReference type="GO" id="GO:0008652">
    <property type="term" value="P:amino acid biosynthetic process"/>
    <property type="evidence" value="ECO:0007669"/>
    <property type="project" value="UniProtKB-KW"/>
</dbReference>
<dbReference type="InterPro" id="IPR022893">
    <property type="entry name" value="Shikimate_DH_fam"/>
</dbReference>
<dbReference type="RefSeq" id="WP_420886157.1">
    <property type="nucleotide sequence ID" value="NZ_CBTK010000304.1"/>
</dbReference>
<feature type="binding site" evidence="8">
    <location>
        <position position="220"/>
    </location>
    <ligand>
        <name>shikimate</name>
        <dbReference type="ChEBI" id="CHEBI:36208"/>
    </ligand>
</feature>
<dbReference type="Pfam" id="PF08501">
    <property type="entry name" value="Shikimate_dh_N"/>
    <property type="match status" value="1"/>
</dbReference>
<keyword evidence="4 8" id="KW-0521">NADP</keyword>
<feature type="domain" description="Quinate/shikimate 5-dehydrogenase/glutamyl-tRNA reductase" evidence="9">
    <location>
        <begin position="120"/>
        <end position="195"/>
    </location>
</feature>
<feature type="binding site" evidence="8">
    <location>
        <position position="242"/>
    </location>
    <ligand>
        <name>NADP(+)</name>
        <dbReference type="ChEBI" id="CHEBI:58349"/>
    </ligand>
</feature>
<feature type="binding site" evidence="8">
    <location>
        <position position="65"/>
    </location>
    <ligand>
        <name>shikimate</name>
        <dbReference type="ChEBI" id="CHEBI:36208"/>
    </ligand>
</feature>